<keyword evidence="1" id="KW-0472">Membrane</keyword>
<feature type="transmembrane region" description="Helical" evidence="1">
    <location>
        <begin position="20"/>
        <end position="39"/>
    </location>
</feature>
<reference evidence="2" key="1">
    <citation type="journal article" date="2017" name="Nature">
        <title>The sunflower genome provides insights into oil metabolism, flowering and Asterid evolution.</title>
        <authorList>
            <person name="Badouin H."/>
            <person name="Gouzy J."/>
            <person name="Grassa C.J."/>
            <person name="Murat F."/>
            <person name="Staton S.E."/>
            <person name="Cottret L."/>
            <person name="Lelandais-Briere C."/>
            <person name="Owens G.L."/>
            <person name="Carrere S."/>
            <person name="Mayjonade B."/>
            <person name="Legrand L."/>
            <person name="Gill N."/>
            <person name="Kane N.C."/>
            <person name="Bowers J.E."/>
            <person name="Hubner S."/>
            <person name="Bellec A."/>
            <person name="Berard A."/>
            <person name="Berges H."/>
            <person name="Blanchet N."/>
            <person name="Boniface M.C."/>
            <person name="Brunel D."/>
            <person name="Catrice O."/>
            <person name="Chaidir N."/>
            <person name="Claudel C."/>
            <person name="Donnadieu C."/>
            <person name="Faraut T."/>
            <person name="Fievet G."/>
            <person name="Helmstetter N."/>
            <person name="King M."/>
            <person name="Knapp S.J."/>
            <person name="Lai Z."/>
            <person name="Le Paslier M.C."/>
            <person name="Lippi Y."/>
            <person name="Lorenzon L."/>
            <person name="Mandel J.R."/>
            <person name="Marage G."/>
            <person name="Marchand G."/>
            <person name="Marquand E."/>
            <person name="Bret-Mestries E."/>
            <person name="Morien E."/>
            <person name="Nambeesan S."/>
            <person name="Nguyen T."/>
            <person name="Pegot-Espagnet P."/>
            <person name="Pouilly N."/>
            <person name="Raftis F."/>
            <person name="Sallet E."/>
            <person name="Schiex T."/>
            <person name="Thomas J."/>
            <person name="Vandecasteele C."/>
            <person name="Vares D."/>
            <person name="Vear F."/>
            <person name="Vautrin S."/>
            <person name="Crespi M."/>
            <person name="Mangin B."/>
            <person name="Burke J.M."/>
            <person name="Salse J."/>
            <person name="Munos S."/>
            <person name="Vincourt P."/>
            <person name="Rieseberg L.H."/>
            <person name="Langlade N.B."/>
        </authorList>
    </citation>
    <scope>NUCLEOTIDE SEQUENCE</scope>
    <source>
        <tissue evidence="2">Leaves</tissue>
    </source>
</reference>
<accession>A0A9K3DK75</accession>
<sequence length="52" mass="5812">MRCWCGGCGSRSESLWRIRLIGFLFVVAAVVVVVVAAAVDFRRRVLDVFLLV</sequence>
<dbReference type="EMBL" id="MNCJ02000332">
    <property type="protein sequence ID" value="KAF5757102.1"/>
    <property type="molecule type" value="Genomic_DNA"/>
</dbReference>
<name>A0A9K3DK75_HELAN</name>
<gene>
    <name evidence="2" type="ORF">HanXRQr2_Chr17g0822711</name>
</gene>
<dbReference type="Proteomes" id="UP000215914">
    <property type="component" value="Unassembled WGS sequence"/>
</dbReference>
<dbReference type="AlphaFoldDB" id="A0A9K3DK75"/>
<organism evidence="2 3">
    <name type="scientific">Helianthus annuus</name>
    <name type="common">Common sunflower</name>
    <dbReference type="NCBI Taxonomy" id="4232"/>
    <lineage>
        <taxon>Eukaryota</taxon>
        <taxon>Viridiplantae</taxon>
        <taxon>Streptophyta</taxon>
        <taxon>Embryophyta</taxon>
        <taxon>Tracheophyta</taxon>
        <taxon>Spermatophyta</taxon>
        <taxon>Magnoliopsida</taxon>
        <taxon>eudicotyledons</taxon>
        <taxon>Gunneridae</taxon>
        <taxon>Pentapetalae</taxon>
        <taxon>asterids</taxon>
        <taxon>campanulids</taxon>
        <taxon>Asterales</taxon>
        <taxon>Asteraceae</taxon>
        <taxon>Asteroideae</taxon>
        <taxon>Heliantheae alliance</taxon>
        <taxon>Heliantheae</taxon>
        <taxon>Helianthus</taxon>
    </lineage>
</organism>
<keyword evidence="3" id="KW-1185">Reference proteome</keyword>
<evidence type="ECO:0000313" key="3">
    <source>
        <dbReference type="Proteomes" id="UP000215914"/>
    </source>
</evidence>
<reference evidence="2" key="2">
    <citation type="submission" date="2020-06" db="EMBL/GenBank/DDBJ databases">
        <title>Helianthus annuus Genome sequencing and assembly Release 2.</title>
        <authorList>
            <person name="Gouzy J."/>
            <person name="Langlade N."/>
            <person name="Munos S."/>
        </authorList>
    </citation>
    <scope>NUCLEOTIDE SEQUENCE</scope>
    <source>
        <tissue evidence="2">Leaves</tissue>
    </source>
</reference>
<dbReference type="Gramene" id="mRNA:HanXRQr2_Chr17g0822711">
    <property type="protein sequence ID" value="CDS:HanXRQr2_Chr17g0822711.1"/>
    <property type="gene ID" value="HanXRQr2_Chr17g0822711"/>
</dbReference>
<evidence type="ECO:0000313" key="2">
    <source>
        <dbReference type="EMBL" id="KAF5757102.1"/>
    </source>
</evidence>
<evidence type="ECO:0000256" key="1">
    <source>
        <dbReference type="SAM" id="Phobius"/>
    </source>
</evidence>
<keyword evidence="1" id="KW-1133">Transmembrane helix</keyword>
<keyword evidence="1" id="KW-0812">Transmembrane</keyword>
<protein>
    <submittedName>
        <fullName evidence="2">Uncharacterized protein</fullName>
    </submittedName>
</protein>
<proteinExistence type="predicted"/>
<comment type="caution">
    <text evidence="2">The sequence shown here is derived from an EMBL/GenBank/DDBJ whole genome shotgun (WGS) entry which is preliminary data.</text>
</comment>